<dbReference type="WBParaSite" id="nRc.2.0.1.t04079-RA">
    <property type="protein sequence ID" value="nRc.2.0.1.t04079-RA"/>
    <property type="gene ID" value="nRc.2.0.1.g04079"/>
</dbReference>
<dbReference type="Proteomes" id="UP000887565">
    <property type="component" value="Unplaced"/>
</dbReference>
<evidence type="ECO:0000313" key="1">
    <source>
        <dbReference type="Proteomes" id="UP000887565"/>
    </source>
</evidence>
<accession>A0A915HQS9</accession>
<proteinExistence type="predicted"/>
<sequence length="128" mass="14862">MDKKWDERMIVHDDTGMLQSESVKNHLDQSLEKKINWFENHFAQAQNVQHRNMEDDIQTTSWNPAAIDFGKGHIHLANVQREIISETLFDDAQIPPQLPFPNNPVVLDEVHTQEGHEEEVPELEGDKE</sequence>
<dbReference type="AlphaFoldDB" id="A0A915HQS9"/>
<organism evidence="1 2">
    <name type="scientific">Romanomermis culicivorax</name>
    <name type="common">Nematode worm</name>
    <dbReference type="NCBI Taxonomy" id="13658"/>
    <lineage>
        <taxon>Eukaryota</taxon>
        <taxon>Metazoa</taxon>
        <taxon>Ecdysozoa</taxon>
        <taxon>Nematoda</taxon>
        <taxon>Enoplea</taxon>
        <taxon>Dorylaimia</taxon>
        <taxon>Mermithida</taxon>
        <taxon>Mermithoidea</taxon>
        <taxon>Mermithidae</taxon>
        <taxon>Romanomermis</taxon>
    </lineage>
</organism>
<name>A0A915HQS9_ROMCU</name>
<protein>
    <submittedName>
        <fullName evidence="2">Uncharacterized protein</fullName>
    </submittedName>
</protein>
<evidence type="ECO:0000313" key="2">
    <source>
        <dbReference type="WBParaSite" id="nRc.2.0.1.t04079-RA"/>
    </source>
</evidence>
<keyword evidence="1" id="KW-1185">Reference proteome</keyword>
<reference evidence="2" key="1">
    <citation type="submission" date="2022-11" db="UniProtKB">
        <authorList>
            <consortium name="WormBaseParasite"/>
        </authorList>
    </citation>
    <scope>IDENTIFICATION</scope>
</reference>